<accession>A0A0A2VBP0</accession>
<reference evidence="2 3" key="1">
    <citation type="submission" date="2012-10" db="EMBL/GenBank/DDBJ databases">
        <title>Genome sequencing and analysis of entomopathogenic fungi Beauveria bassiana D1-5.</title>
        <authorList>
            <person name="Li Q."/>
            <person name="Wang L."/>
            <person name="Zhang Z."/>
            <person name="Wang Q."/>
            <person name="Ren J."/>
            <person name="Wang M."/>
            <person name="Xu W."/>
            <person name="Wang J."/>
            <person name="Lu Y."/>
            <person name="Du Q."/>
            <person name="Sun Z."/>
        </authorList>
    </citation>
    <scope>NUCLEOTIDE SEQUENCE [LARGE SCALE GENOMIC DNA]</scope>
    <source>
        <strain evidence="2 3">D1-5</strain>
    </source>
</reference>
<evidence type="ECO:0000256" key="1">
    <source>
        <dbReference type="SAM" id="SignalP"/>
    </source>
</evidence>
<dbReference type="Proteomes" id="UP000030106">
    <property type="component" value="Unassembled WGS sequence"/>
</dbReference>
<gene>
    <name evidence="2" type="ORF">BBAD15_g9824</name>
</gene>
<proteinExistence type="predicted"/>
<keyword evidence="1" id="KW-0732">Signal</keyword>
<dbReference type="AlphaFoldDB" id="A0A0A2VBP0"/>
<organism evidence="2 3">
    <name type="scientific">Beauveria bassiana D1-5</name>
    <dbReference type="NCBI Taxonomy" id="1245745"/>
    <lineage>
        <taxon>Eukaryota</taxon>
        <taxon>Fungi</taxon>
        <taxon>Dikarya</taxon>
        <taxon>Ascomycota</taxon>
        <taxon>Pezizomycotina</taxon>
        <taxon>Sordariomycetes</taxon>
        <taxon>Hypocreomycetidae</taxon>
        <taxon>Hypocreales</taxon>
        <taxon>Cordycipitaceae</taxon>
        <taxon>Beauveria</taxon>
    </lineage>
</organism>
<evidence type="ECO:0000313" key="2">
    <source>
        <dbReference type="EMBL" id="KGQ04948.1"/>
    </source>
</evidence>
<comment type="caution">
    <text evidence="2">The sequence shown here is derived from an EMBL/GenBank/DDBJ whole genome shotgun (WGS) entry which is preliminary data.</text>
</comment>
<dbReference type="HOGENOM" id="CLU_2196456_0_0_1"/>
<sequence length="108" mass="12264">MFTAAAPIAIVIHVLRAILSFFRPPPFPELEDMEKKHNVLLGPVADKFHDEFINQATSEEMFRKYYTVTASNGRTFTYDKDNGDEIRAKFKAIREGLPRHPAGATQVL</sequence>
<feature type="signal peptide" evidence="1">
    <location>
        <begin position="1"/>
        <end position="17"/>
    </location>
</feature>
<feature type="chain" id="PRO_5001995425" evidence="1">
    <location>
        <begin position="18"/>
        <end position="108"/>
    </location>
</feature>
<dbReference type="EMBL" id="ANFO01000996">
    <property type="protein sequence ID" value="KGQ04948.1"/>
    <property type="molecule type" value="Genomic_DNA"/>
</dbReference>
<name>A0A0A2VBP0_BEABA</name>
<protein>
    <submittedName>
        <fullName evidence="2">Uncharacterized protein</fullName>
    </submittedName>
</protein>
<evidence type="ECO:0000313" key="3">
    <source>
        <dbReference type="Proteomes" id="UP000030106"/>
    </source>
</evidence>